<evidence type="ECO:0000256" key="1">
    <source>
        <dbReference type="SAM" id="MobiDB-lite"/>
    </source>
</evidence>
<dbReference type="AlphaFoldDB" id="A0A8H4R2Q6"/>
<organism evidence="3 4">
    <name type="scientific">Agrocybe pediades</name>
    <dbReference type="NCBI Taxonomy" id="84607"/>
    <lineage>
        <taxon>Eukaryota</taxon>
        <taxon>Fungi</taxon>
        <taxon>Dikarya</taxon>
        <taxon>Basidiomycota</taxon>
        <taxon>Agaricomycotina</taxon>
        <taxon>Agaricomycetes</taxon>
        <taxon>Agaricomycetidae</taxon>
        <taxon>Agaricales</taxon>
        <taxon>Agaricineae</taxon>
        <taxon>Strophariaceae</taxon>
        <taxon>Agrocybe</taxon>
    </lineage>
</organism>
<protein>
    <submittedName>
        <fullName evidence="3">Uncharacterized protein</fullName>
    </submittedName>
</protein>
<dbReference type="EMBL" id="JAACJL010000004">
    <property type="protein sequence ID" value="KAF4621773.1"/>
    <property type="molecule type" value="Genomic_DNA"/>
</dbReference>
<evidence type="ECO:0000313" key="2">
    <source>
        <dbReference type="EMBL" id="KAF4621730.1"/>
    </source>
</evidence>
<reference evidence="3 4" key="1">
    <citation type="submission" date="2019-12" db="EMBL/GenBank/DDBJ databases">
        <authorList>
            <person name="Floudas D."/>
            <person name="Bentzer J."/>
            <person name="Ahren D."/>
            <person name="Johansson T."/>
            <person name="Persson P."/>
            <person name="Tunlid A."/>
        </authorList>
    </citation>
    <scope>NUCLEOTIDE SEQUENCE [LARGE SCALE GENOMIC DNA]</scope>
    <source>
        <strain evidence="3 4">CBS 102.39</strain>
    </source>
</reference>
<evidence type="ECO:0000313" key="4">
    <source>
        <dbReference type="Proteomes" id="UP000521872"/>
    </source>
</evidence>
<proteinExistence type="predicted"/>
<name>A0A8H4R2Q6_9AGAR</name>
<sequence length="108" mass="11836">MYLDRDRCPNHPYSLHQPPVIDFYGLRQCVTQVGFVPSRSAIDNSNERPQIETTTNGPTCAILTAPPARRLLAAMSGLFGRENTSSSNSSHLAGSFGKPSMRNPYSIP</sequence>
<evidence type="ECO:0000313" key="3">
    <source>
        <dbReference type="EMBL" id="KAF4621773.1"/>
    </source>
</evidence>
<feature type="region of interest" description="Disordered" evidence="1">
    <location>
        <begin position="80"/>
        <end position="108"/>
    </location>
</feature>
<dbReference type="EMBL" id="JAACJL010000004">
    <property type="protein sequence ID" value="KAF4621730.1"/>
    <property type="molecule type" value="Genomic_DNA"/>
</dbReference>
<gene>
    <name evidence="3" type="ORF">D9613_012148</name>
    <name evidence="2" type="ORF">D9613_012175</name>
</gene>
<comment type="caution">
    <text evidence="3">The sequence shown here is derived from an EMBL/GenBank/DDBJ whole genome shotgun (WGS) entry which is preliminary data.</text>
</comment>
<feature type="region of interest" description="Disordered" evidence="1">
    <location>
        <begin position="40"/>
        <end position="60"/>
    </location>
</feature>
<dbReference type="Proteomes" id="UP000521872">
    <property type="component" value="Unassembled WGS sequence"/>
</dbReference>
<feature type="compositionally biased region" description="Polar residues" evidence="1">
    <location>
        <begin position="82"/>
        <end position="92"/>
    </location>
</feature>
<accession>A0A8H4R2Q6</accession>
<keyword evidence="4" id="KW-1185">Reference proteome</keyword>